<dbReference type="KEGG" id="mlut:JET14_10925"/>
<dbReference type="PROSITE" id="PS51198">
    <property type="entry name" value="UVRD_HELICASE_ATP_BIND"/>
    <property type="match status" value="1"/>
</dbReference>
<proteinExistence type="inferred from homology"/>
<comment type="catalytic activity">
    <reaction evidence="11">
        <text>ATP + H2O = ADP + phosphate + H(+)</text>
        <dbReference type="Rhea" id="RHEA:13065"/>
        <dbReference type="ChEBI" id="CHEBI:15377"/>
        <dbReference type="ChEBI" id="CHEBI:15378"/>
        <dbReference type="ChEBI" id="CHEBI:30616"/>
        <dbReference type="ChEBI" id="CHEBI:43474"/>
        <dbReference type="ChEBI" id="CHEBI:456216"/>
        <dbReference type="EC" id="5.6.2.4"/>
    </reaction>
</comment>
<dbReference type="Pfam" id="PF00580">
    <property type="entry name" value="UvrD-helicase"/>
    <property type="match status" value="1"/>
</dbReference>
<accession>A0A7T7HGP5</accession>
<dbReference type="GO" id="GO:0005524">
    <property type="term" value="F:ATP binding"/>
    <property type="evidence" value="ECO:0007669"/>
    <property type="project" value="UniProtKB-UniRule"/>
</dbReference>
<keyword evidence="4 12" id="KW-0347">Helicase</keyword>
<dbReference type="PROSITE" id="PS51217">
    <property type="entry name" value="UVRD_HELICASE_CTER"/>
    <property type="match status" value="1"/>
</dbReference>
<evidence type="ECO:0000256" key="11">
    <source>
        <dbReference type="ARBA" id="ARBA00048988"/>
    </source>
</evidence>
<evidence type="ECO:0000256" key="2">
    <source>
        <dbReference type="ARBA" id="ARBA00022741"/>
    </source>
</evidence>
<dbReference type="PANTHER" id="PTHR11070:SF2">
    <property type="entry name" value="ATP-DEPENDENT DNA HELICASE SRS2"/>
    <property type="match status" value="1"/>
</dbReference>
<keyword evidence="7" id="KW-0413">Isomerase</keyword>
<evidence type="ECO:0000256" key="12">
    <source>
        <dbReference type="PROSITE-ProRule" id="PRU00560"/>
    </source>
</evidence>
<evidence type="ECO:0000256" key="10">
    <source>
        <dbReference type="ARBA" id="ARBA00034923"/>
    </source>
</evidence>
<keyword evidence="2 12" id="KW-0547">Nucleotide-binding</keyword>
<dbReference type="Gene3D" id="3.40.50.300">
    <property type="entry name" value="P-loop containing nucleotide triphosphate hydrolases"/>
    <property type="match status" value="2"/>
</dbReference>
<evidence type="ECO:0000256" key="3">
    <source>
        <dbReference type="ARBA" id="ARBA00022801"/>
    </source>
</evidence>
<dbReference type="PANTHER" id="PTHR11070">
    <property type="entry name" value="UVRD / RECB / PCRA DNA HELICASE FAMILY MEMBER"/>
    <property type="match status" value="1"/>
</dbReference>
<dbReference type="AlphaFoldDB" id="A0A7T7HGP5"/>
<keyword evidence="5 12" id="KW-0067">ATP-binding</keyword>
<dbReference type="InterPro" id="IPR014017">
    <property type="entry name" value="DNA_helicase_UvrD-like_C"/>
</dbReference>
<dbReference type="GO" id="GO:0000725">
    <property type="term" value="P:recombinational repair"/>
    <property type="evidence" value="ECO:0007669"/>
    <property type="project" value="TreeGrafter"/>
</dbReference>
<feature type="domain" description="UvrD-like helicase C-terminal" evidence="14">
    <location>
        <begin position="275"/>
        <end position="541"/>
    </location>
</feature>
<organism evidence="15 16">
    <name type="scientific">Martelella lutilitoris</name>
    <dbReference type="NCBI Taxonomy" id="2583532"/>
    <lineage>
        <taxon>Bacteria</taxon>
        <taxon>Pseudomonadati</taxon>
        <taxon>Pseudomonadota</taxon>
        <taxon>Alphaproteobacteria</taxon>
        <taxon>Hyphomicrobiales</taxon>
        <taxon>Aurantimonadaceae</taxon>
        <taxon>Martelella</taxon>
    </lineage>
</organism>
<dbReference type="GO" id="GO:0043138">
    <property type="term" value="F:3'-5' DNA helicase activity"/>
    <property type="evidence" value="ECO:0007669"/>
    <property type="project" value="UniProtKB-EC"/>
</dbReference>
<dbReference type="RefSeq" id="WP_200333492.1">
    <property type="nucleotide sequence ID" value="NZ_CP066786.1"/>
</dbReference>
<evidence type="ECO:0000256" key="4">
    <source>
        <dbReference type="ARBA" id="ARBA00022806"/>
    </source>
</evidence>
<dbReference type="EMBL" id="CP066786">
    <property type="protein sequence ID" value="QQM28869.1"/>
    <property type="molecule type" value="Genomic_DNA"/>
</dbReference>
<evidence type="ECO:0000256" key="6">
    <source>
        <dbReference type="ARBA" id="ARBA00023125"/>
    </source>
</evidence>
<dbReference type="GO" id="GO:0003677">
    <property type="term" value="F:DNA binding"/>
    <property type="evidence" value="ECO:0007669"/>
    <property type="project" value="UniProtKB-KW"/>
</dbReference>
<reference evidence="15 16" key="1">
    <citation type="submission" date="2020-12" db="EMBL/GenBank/DDBJ databases">
        <authorList>
            <person name="Zheng R.K."/>
            <person name="Sun C.M."/>
        </authorList>
    </citation>
    <scope>NUCLEOTIDE SEQUENCE [LARGE SCALE GENOMIC DNA]</scope>
    <source>
        <strain evidence="15 16">ZRK001</strain>
    </source>
</reference>
<protein>
    <recommendedName>
        <fullName evidence="9">DNA 3'-5' helicase</fullName>
        <ecNumber evidence="9">5.6.2.4</ecNumber>
    </recommendedName>
    <alternativeName>
        <fullName evidence="10">DNA 3'-5' helicase II</fullName>
    </alternativeName>
</protein>
<evidence type="ECO:0000259" key="14">
    <source>
        <dbReference type="PROSITE" id="PS51217"/>
    </source>
</evidence>
<evidence type="ECO:0000256" key="5">
    <source>
        <dbReference type="ARBA" id="ARBA00022840"/>
    </source>
</evidence>
<keyword evidence="6" id="KW-0238">DNA-binding</keyword>
<dbReference type="InterPro" id="IPR014016">
    <property type="entry name" value="UvrD-like_ATP-bd"/>
</dbReference>
<feature type="binding site" evidence="12">
    <location>
        <begin position="28"/>
        <end position="35"/>
    </location>
    <ligand>
        <name>ATP</name>
        <dbReference type="ChEBI" id="CHEBI:30616"/>
    </ligand>
</feature>
<gene>
    <name evidence="15" type="ORF">JET14_10925</name>
</gene>
<feature type="domain" description="UvrD-like helicase ATP-binding" evidence="13">
    <location>
        <begin position="7"/>
        <end position="274"/>
    </location>
</feature>
<dbReference type="Pfam" id="PF13361">
    <property type="entry name" value="UvrD_C"/>
    <property type="match status" value="1"/>
</dbReference>
<dbReference type="Gene3D" id="1.10.486.10">
    <property type="entry name" value="PCRA, domain 4"/>
    <property type="match status" value="1"/>
</dbReference>
<evidence type="ECO:0000259" key="13">
    <source>
        <dbReference type="PROSITE" id="PS51198"/>
    </source>
</evidence>
<evidence type="ECO:0000256" key="1">
    <source>
        <dbReference type="ARBA" id="ARBA00009922"/>
    </source>
</evidence>
<dbReference type="Gene3D" id="1.10.10.160">
    <property type="match status" value="1"/>
</dbReference>
<comment type="similarity">
    <text evidence="1">Belongs to the helicase family. UvrD subfamily.</text>
</comment>
<comment type="catalytic activity">
    <reaction evidence="8">
        <text>Couples ATP hydrolysis with the unwinding of duplex DNA by translocating in the 3'-5' direction.</text>
        <dbReference type="EC" id="5.6.2.4"/>
    </reaction>
</comment>
<dbReference type="CDD" id="cd17932">
    <property type="entry name" value="DEXQc_UvrD"/>
    <property type="match status" value="1"/>
</dbReference>
<dbReference type="InterPro" id="IPR027417">
    <property type="entry name" value="P-loop_NTPase"/>
</dbReference>
<dbReference type="EC" id="5.6.2.4" evidence="9"/>
<evidence type="ECO:0000256" key="9">
    <source>
        <dbReference type="ARBA" id="ARBA00034808"/>
    </source>
</evidence>
<evidence type="ECO:0000256" key="8">
    <source>
        <dbReference type="ARBA" id="ARBA00034617"/>
    </source>
</evidence>
<dbReference type="Proteomes" id="UP000596083">
    <property type="component" value="Chromosome"/>
</dbReference>
<keyword evidence="3 12" id="KW-0378">Hydrolase</keyword>
<evidence type="ECO:0000313" key="16">
    <source>
        <dbReference type="Proteomes" id="UP000596083"/>
    </source>
</evidence>
<sequence>MAWSEGLALGSPAYQIAASNNLRVRVVAGPGTGKSFAMKRRVARLLEQGIPPASILPVTFTRVAAEDLHRELISMDVVGSDRLTGVTLHSLAMRMLMRNHVLGATGRVPRPLNDFELEPLICDLMGAHGGKKTVKKFKQAYEAAWARLQHEQPGYVLDPADAAFQQDLLNWLHFHRAMLIGEVIPQLYQYLRNNPAAQERTEFQHILVDEYQDLNRAEQSVIELLSDEAHVCIVGDDDQSIYSFKHAHPDGIREWLVANSDADDLGLDDCRRCPTCVVEMANNLIGHNQIRPVPRALVSLPANGPGDVRIIQYQSLANEVNGVANIIAGMVTNGTPPGDILVLAQRGVIGTPIYEALVALQIPVRSYYAEAELDALEARRAFAKLKLLIDRDDRVALRWLVGIDGNNWHAAGYRRVRDHCEASGLTPWYVLEQIAAGNLSLPHTGGIVVAFNDLVMELTALEALPDLASIVDELFPDGQTTTRDIRQLSIDILAEMDMEEGAEGEEINGEFLARLQEAINQPDIPSEIQDVRIMSLHKSKGLSAPVTIIAGCIQGLLPKQPDNALPAAQQVLAMEEQRRLFYVGITRVKAAPNAGKPGTLILSYSQTMPVASALGAGITPAQTQYGIASLHASQFIAELGPAAPQPIAG</sequence>
<dbReference type="SUPFAM" id="SSF52540">
    <property type="entry name" value="P-loop containing nucleoside triphosphate hydrolases"/>
    <property type="match status" value="1"/>
</dbReference>
<evidence type="ECO:0000256" key="7">
    <source>
        <dbReference type="ARBA" id="ARBA00023235"/>
    </source>
</evidence>
<dbReference type="InterPro" id="IPR013986">
    <property type="entry name" value="DExx_box_DNA_helicase_dom_sf"/>
</dbReference>
<dbReference type="InterPro" id="IPR000212">
    <property type="entry name" value="DNA_helicase_UvrD/REP"/>
</dbReference>
<name>A0A7T7HGP5_9HYPH</name>
<evidence type="ECO:0000313" key="15">
    <source>
        <dbReference type="EMBL" id="QQM28869.1"/>
    </source>
</evidence>
<dbReference type="GO" id="GO:0016787">
    <property type="term" value="F:hydrolase activity"/>
    <property type="evidence" value="ECO:0007669"/>
    <property type="project" value="UniProtKB-UniRule"/>
</dbReference>